<dbReference type="RefSeq" id="WP_036780334.1">
    <property type="nucleotide sequence ID" value="NZ_CAWLTM010000071.1"/>
</dbReference>
<accession>A0A022PEI3</accession>
<gene>
    <name evidence="1" type="ORF">BA1DRAFT_02928</name>
</gene>
<dbReference type="PATRIC" id="fig|1393736.3.peg.2995"/>
<dbReference type="Proteomes" id="UP000023464">
    <property type="component" value="Unassembled WGS sequence"/>
</dbReference>
<comment type="caution">
    <text evidence="1">The sequence shown here is derived from an EMBL/GenBank/DDBJ whole genome shotgun (WGS) entry which is preliminary data.</text>
</comment>
<sequence length="256" mass="28857">MTIHGKKINVKLRKDTPDQLSANDLKAQLTAIGLTCDLTDESLLTEYIEDVRRQLITGSTQSFAIGEYIADKFVHTSRANWSPEDQALGYKTQLIYIGVPEHFKWLGKNCSTFAGNEDDPPASTDKYDNVDAVKSAFIQIAKGSSETLVQPLDKTDMESALTNLLSSINDDNIQNYDSGWRIKLLLLIDNFDKEKDTGNGIGVLGIRWRLQIKDYRKKSKDNAKHNTTISLSSWSVIYDNTDDLLKQYHMVKDNFG</sequence>
<evidence type="ECO:0000313" key="2">
    <source>
        <dbReference type="Proteomes" id="UP000023464"/>
    </source>
</evidence>
<protein>
    <submittedName>
        <fullName evidence="1">Uncharacterized protein</fullName>
    </submittedName>
</protein>
<proteinExistence type="predicted"/>
<reference evidence="1 2" key="1">
    <citation type="submission" date="2014-03" db="EMBL/GenBank/DDBJ databases">
        <title>Draft Genome of Photorhabdus luminescens BA1, an Egyptian Isolate.</title>
        <authorList>
            <person name="Ghazal S."/>
            <person name="Hurst S.G.IV."/>
            <person name="Morris K."/>
            <person name="Thomas K."/>
            <person name="Tisa L.S."/>
        </authorList>
    </citation>
    <scope>NUCLEOTIDE SEQUENCE [LARGE SCALE GENOMIC DNA]</scope>
    <source>
        <strain evidence="1 2">BA1</strain>
    </source>
</reference>
<organism evidence="1 2">
    <name type="scientific">Photorhabdus aegyptia</name>
    <dbReference type="NCBI Taxonomy" id="2805098"/>
    <lineage>
        <taxon>Bacteria</taxon>
        <taxon>Pseudomonadati</taxon>
        <taxon>Pseudomonadota</taxon>
        <taxon>Gammaproteobacteria</taxon>
        <taxon>Enterobacterales</taxon>
        <taxon>Morganellaceae</taxon>
        <taxon>Photorhabdus</taxon>
    </lineage>
</organism>
<evidence type="ECO:0000313" key="1">
    <source>
        <dbReference type="EMBL" id="EYU14557.1"/>
    </source>
</evidence>
<keyword evidence="2" id="KW-1185">Reference proteome</keyword>
<dbReference type="EMBL" id="JFGV01000044">
    <property type="protein sequence ID" value="EYU14557.1"/>
    <property type="molecule type" value="Genomic_DNA"/>
</dbReference>
<dbReference type="AlphaFoldDB" id="A0A022PEI3"/>
<name>A0A022PEI3_9GAMM</name>